<dbReference type="Proteomes" id="UP000510822">
    <property type="component" value="Chromosome"/>
</dbReference>
<dbReference type="EMBL" id="CP058952">
    <property type="protein sequence ID" value="QLI80547.1"/>
    <property type="molecule type" value="Genomic_DNA"/>
</dbReference>
<dbReference type="AlphaFoldDB" id="A0A7D5ZF00"/>
<gene>
    <name evidence="1" type="ORF">HZU75_02785</name>
</gene>
<dbReference type="RefSeq" id="WP_180307687.1">
    <property type="nucleotide sequence ID" value="NZ_CP058952.1"/>
</dbReference>
<sequence length="141" mass="16287">MPQAPITPRLFVNEHFKDRLLKPASWSEHAYRYCEFELISGEGAQIDSIFYACVFKQCDWYWALFNMAVFVQVRFENCVFRGAAFADCRFVECQFINCQFIQDNLGAPCRFNDSEFFACTQNNSHGLPSSFCIIRSKTVGA</sequence>
<evidence type="ECO:0000313" key="1">
    <source>
        <dbReference type="EMBL" id="QLI80547.1"/>
    </source>
</evidence>
<dbReference type="KEGG" id="cfon:HZU75_02785"/>
<reference evidence="1 2" key="1">
    <citation type="journal article" date="2016" name="Int. J. Syst. Evol. Microbiol.">
        <title>Chitinibacter fontanus sp. nov., isolated from a spring.</title>
        <authorList>
            <person name="Sheu S.Y."/>
            <person name="Li Y.S."/>
            <person name="Young C.C."/>
            <person name="Chen W.M."/>
        </authorList>
    </citation>
    <scope>NUCLEOTIDE SEQUENCE [LARGE SCALE GENOMIC DNA]</scope>
    <source>
        <strain evidence="1 2">STM-7</strain>
    </source>
</reference>
<accession>A0A7D5ZF00</accession>
<dbReference type="Gene3D" id="2.160.20.80">
    <property type="entry name" value="E3 ubiquitin-protein ligase SopA"/>
    <property type="match status" value="1"/>
</dbReference>
<name>A0A7D5ZF00_9NEIS</name>
<dbReference type="Pfam" id="PF13576">
    <property type="entry name" value="Pentapeptide_3"/>
    <property type="match status" value="1"/>
</dbReference>
<organism evidence="1 2">
    <name type="scientific">Chitinibacter fontanus</name>
    <dbReference type="NCBI Taxonomy" id="1737446"/>
    <lineage>
        <taxon>Bacteria</taxon>
        <taxon>Pseudomonadati</taxon>
        <taxon>Pseudomonadota</taxon>
        <taxon>Betaproteobacteria</taxon>
        <taxon>Neisseriales</taxon>
        <taxon>Chitinibacteraceae</taxon>
        <taxon>Chitinibacter</taxon>
    </lineage>
</organism>
<keyword evidence="2" id="KW-1185">Reference proteome</keyword>
<dbReference type="SUPFAM" id="SSF141571">
    <property type="entry name" value="Pentapeptide repeat-like"/>
    <property type="match status" value="1"/>
</dbReference>
<proteinExistence type="predicted"/>
<dbReference type="InterPro" id="IPR001646">
    <property type="entry name" value="5peptide_repeat"/>
</dbReference>
<evidence type="ECO:0000313" key="2">
    <source>
        <dbReference type="Proteomes" id="UP000510822"/>
    </source>
</evidence>
<protein>
    <submittedName>
        <fullName evidence="1">Pentapeptide repeat-containing protein</fullName>
    </submittedName>
</protein>